<protein>
    <recommendedName>
        <fullName evidence="2">Asparagine synthetase domain-containing protein</fullName>
    </recommendedName>
</protein>
<name>A0A6J4KMK5_9BACT</name>
<dbReference type="InterPro" id="IPR014729">
    <property type="entry name" value="Rossmann-like_a/b/a_fold"/>
</dbReference>
<dbReference type="AlphaFoldDB" id="A0A6J4KMK5"/>
<dbReference type="EMBL" id="CADCTV010000222">
    <property type="protein sequence ID" value="CAA9309251.1"/>
    <property type="molecule type" value="Genomic_DNA"/>
</dbReference>
<proteinExistence type="predicted"/>
<evidence type="ECO:0000313" key="1">
    <source>
        <dbReference type="EMBL" id="CAA9309251.1"/>
    </source>
</evidence>
<dbReference type="SUPFAM" id="SSF56235">
    <property type="entry name" value="N-terminal nucleophile aminohydrolases (Ntn hydrolases)"/>
    <property type="match status" value="1"/>
</dbReference>
<accession>A0A6J4KMK5</accession>
<dbReference type="SUPFAM" id="SSF52402">
    <property type="entry name" value="Adenine nucleotide alpha hydrolases-like"/>
    <property type="match status" value="1"/>
</dbReference>
<gene>
    <name evidence="1" type="ORF">AVDCRST_MAG89-1007</name>
</gene>
<organism evidence="1">
    <name type="scientific">uncultured Gemmatimonadota bacterium</name>
    <dbReference type="NCBI Taxonomy" id="203437"/>
    <lineage>
        <taxon>Bacteria</taxon>
        <taxon>Pseudomonadati</taxon>
        <taxon>Gemmatimonadota</taxon>
        <taxon>environmental samples</taxon>
    </lineage>
</organism>
<evidence type="ECO:0008006" key="2">
    <source>
        <dbReference type="Google" id="ProtNLM"/>
    </source>
</evidence>
<reference evidence="1" key="1">
    <citation type="submission" date="2020-02" db="EMBL/GenBank/DDBJ databases">
        <authorList>
            <person name="Meier V. D."/>
        </authorList>
    </citation>
    <scope>NUCLEOTIDE SEQUENCE</scope>
    <source>
        <strain evidence="1">AVDCRST_MAG89</strain>
    </source>
</reference>
<sequence>MSDFLFSTRQRSPGELQSALASYLSHVSVSIDERHGSWGSLAVARGRHDPADVLVEEDGWLSVLVGEPVVHGEGEPSARSRVGDRRRAVHRLLRSGPRRAWEQSIDSGFAALAIDTSSGGMVLTDIASFVPVFIARVADGELVIGTHVDAVARAAGRGRDIDAVSAADLSINLTCTFPHTLYRGVEQFPPATARRFRPDGGWNEAHAYWRPVEGSGYGSLGDAAGALRAAVVGDVRAACEGAGEVGLLLSGGEDARAVLGAVPGNVQVRAFVYADWRNREVKVAQAVARAYGAACTFGPREPDHYVNGLEPVARMIGSHNNFMDVHGWGFHERLGIRNLPVVLGGLSSDSFLKAEHAPGTAVDVERFDLPNAEVVRPELRDAVVRRRLEFRRWLAEFRPKTATEWEKLWPFTQRKHSANVHGNRRLFAAHEVYHAVAVVTLAASVPQEWKHNRKLFHAAMKPLFRRSWYVPHSRWRFPFFGHVANLPLSAGLRITRGVRALATGQVRARHQPWPKWRTVARSAAAERIQRQRPAWETPLRDIFVDAPADALQAGVRQWHPLRELMLMQLAYLAEQAAQ</sequence>
<dbReference type="InterPro" id="IPR029055">
    <property type="entry name" value="Ntn_hydrolases_N"/>
</dbReference>
<dbReference type="Gene3D" id="3.40.50.620">
    <property type="entry name" value="HUPs"/>
    <property type="match status" value="1"/>
</dbReference>